<reference evidence="3 4" key="1">
    <citation type="submission" date="2015-03" db="EMBL/GenBank/DDBJ databases">
        <title>Genome sequencing of Methylobacterium tarhaniae DSM 25844.</title>
        <authorList>
            <person name="Chaudhry V."/>
            <person name="Patil P.B."/>
        </authorList>
    </citation>
    <scope>NUCLEOTIDE SEQUENCE [LARGE SCALE GENOMIC DNA]</scope>
    <source>
        <strain evidence="3 4">DSM 25844</strain>
    </source>
</reference>
<dbReference type="Gene3D" id="3.40.50.2300">
    <property type="match status" value="1"/>
</dbReference>
<feature type="domain" description="Response regulatory" evidence="2">
    <location>
        <begin position="12"/>
        <end position="121"/>
    </location>
</feature>
<dbReference type="Proteomes" id="UP000036449">
    <property type="component" value="Unassembled WGS sequence"/>
</dbReference>
<protein>
    <recommendedName>
        <fullName evidence="2">Response regulatory domain-containing protein</fullName>
    </recommendedName>
</protein>
<dbReference type="SUPFAM" id="SSF52172">
    <property type="entry name" value="CheY-like"/>
    <property type="match status" value="1"/>
</dbReference>
<organism evidence="3 4">
    <name type="scientific">Methylobacterium tarhaniae</name>
    <dbReference type="NCBI Taxonomy" id="1187852"/>
    <lineage>
        <taxon>Bacteria</taxon>
        <taxon>Pseudomonadati</taxon>
        <taxon>Pseudomonadota</taxon>
        <taxon>Alphaproteobacteria</taxon>
        <taxon>Hyphomicrobiales</taxon>
        <taxon>Methylobacteriaceae</taxon>
        <taxon>Methylobacterium</taxon>
    </lineage>
</organism>
<feature type="modified residue" description="4-aspartylphosphate" evidence="1">
    <location>
        <position position="63"/>
    </location>
</feature>
<proteinExistence type="predicted"/>
<dbReference type="InterPro" id="IPR001789">
    <property type="entry name" value="Sig_transdc_resp-reg_receiver"/>
</dbReference>
<keyword evidence="1" id="KW-0597">Phosphoprotein</keyword>
<comment type="caution">
    <text evidence="3">The sequence shown here is derived from an EMBL/GenBank/DDBJ whole genome shotgun (WGS) entry which is preliminary data.</text>
</comment>
<evidence type="ECO:0000313" key="4">
    <source>
        <dbReference type="Proteomes" id="UP000036449"/>
    </source>
</evidence>
<evidence type="ECO:0000259" key="2">
    <source>
        <dbReference type="PROSITE" id="PS50110"/>
    </source>
</evidence>
<sequence>MMTVPQTLPGYRVLLVEDEYFIAMELADLFRRRGADVVGPVPSVDEALDLIAANARLDGAVLDINLHGEMAYPVADMLVARKVPFVFATGYDRETLPPRFAQARFCNKPVVVEQVVQALLG</sequence>
<dbReference type="PATRIC" id="fig|1187852.3.peg.990"/>
<dbReference type="AlphaFoldDB" id="A0A0J6SRJ5"/>
<dbReference type="EMBL" id="LABZ01000129">
    <property type="protein sequence ID" value="KMO37870.1"/>
    <property type="molecule type" value="Genomic_DNA"/>
</dbReference>
<accession>A0A0J6SRJ5</accession>
<dbReference type="InterPro" id="IPR011006">
    <property type="entry name" value="CheY-like_superfamily"/>
</dbReference>
<evidence type="ECO:0000256" key="1">
    <source>
        <dbReference type="PROSITE-ProRule" id="PRU00169"/>
    </source>
</evidence>
<dbReference type="PROSITE" id="PS50110">
    <property type="entry name" value="RESPONSE_REGULATORY"/>
    <property type="match status" value="1"/>
</dbReference>
<name>A0A0J6SRJ5_9HYPH</name>
<dbReference type="SMART" id="SM00448">
    <property type="entry name" value="REC"/>
    <property type="match status" value="1"/>
</dbReference>
<dbReference type="GO" id="GO:0000160">
    <property type="term" value="P:phosphorelay signal transduction system"/>
    <property type="evidence" value="ECO:0007669"/>
    <property type="project" value="InterPro"/>
</dbReference>
<evidence type="ECO:0000313" key="3">
    <source>
        <dbReference type="EMBL" id="KMO37870.1"/>
    </source>
</evidence>
<gene>
    <name evidence="3" type="ORF">VQ03_18440</name>
</gene>
<keyword evidence="4" id="KW-1185">Reference proteome</keyword>